<gene>
    <name evidence="1" type="ORF">PsYK624_126220</name>
</gene>
<dbReference type="Proteomes" id="UP000703269">
    <property type="component" value="Unassembled WGS sequence"/>
</dbReference>
<dbReference type="AlphaFoldDB" id="A0A9P3GJQ4"/>
<organism evidence="1 2">
    <name type="scientific">Phanerochaete sordida</name>
    <dbReference type="NCBI Taxonomy" id="48140"/>
    <lineage>
        <taxon>Eukaryota</taxon>
        <taxon>Fungi</taxon>
        <taxon>Dikarya</taxon>
        <taxon>Basidiomycota</taxon>
        <taxon>Agaricomycotina</taxon>
        <taxon>Agaricomycetes</taxon>
        <taxon>Polyporales</taxon>
        <taxon>Phanerochaetaceae</taxon>
        <taxon>Phanerochaete</taxon>
    </lineage>
</organism>
<comment type="caution">
    <text evidence="1">The sequence shown here is derived from an EMBL/GenBank/DDBJ whole genome shotgun (WGS) entry which is preliminary data.</text>
</comment>
<proteinExistence type="predicted"/>
<reference evidence="1 2" key="1">
    <citation type="submission" date="2021-08" db="EMBL/GenBank/DDBJ databases">
        <title>Draft Genome Sequence of Phanerochaete sordida strain YK-624.</title>
        <authorList>
            <person name="Mori T."/>
            <person name="Dohra H."/>
            <person name="Suzuki T."/>
            <person name="Kawagishi H."/>
            <person name="Hirai H."/>
        </authorList>
    </citation>
    <scope>NUCLEOTIDE SEQUENCE [LARGE SCALE GENOMIC DNA]</scope>
    <source>
        <strain evidence="1 2">YK-624</strain>
    </source>
</reference>
<accession>A0A9P3GJQ4</accession>
<evidence type="ECO:0000313" key="2">
    <source>
        <dbReference type="Proteomes" id="UP000703269"/>
    </source>
</evidence>
<keyword evidence="2" id="KW-1185">Reference proteome</keyword>
<sequence length="65" mass="7038">MDARPPTAEDIAVFAMTLYDATASTQASYYELCERNQHIRDGHARDVPLHSKLLGTSSAASASIN</sequence>
<dbReference type="EMBL" id="BPQB01000059">
    <property type="protein sequence ID" value="GJE96425.1"/>
    <property type="molecule type" value="Genomic_DNA"/>
</dbReference>
<evidence type="ECO:0000313" key="1">
    <source>
        <dbReference type="EMBL" id="GJE96425.1"/>
    </source>
</evidence>
<protein>
    <submittedName>
        <fullName evidence="1">Uncharacterized protein</fullName>
    </submittedName>
</protein>
<name>A0A9P3GJQ4_9APHY</name>